<protein>
    <submittedName>
        <fullName evidence="3">ArsC/Spx/MgsR family protein</fullName>
    </submittedName>
</protein>
<dbReference type="PANTHER" id="PTHR30041">
    <property type="entry name" value="ARSENATE REDUCTASE"/>
    <property type="match status" value="1"/>
</dbReference>
<comment type="caution">
    <text evidence="3">The sequence shown here is derived from an EMBL/GenBank/DDBJ whole genome shotgun (WGS) entry which is preliminary data.</text>
</comment>
<dbReference type="PROSITE" id="PS51353">
    <property type="entry name" value="ARSC"/>
    <property type="match status" value="1"/>
</dbReference>
<comment type="similarity">
    <text evidence="1 2">Belongs to the ArsC family.</text>
</comment>
<evidence type="ECO:0000256" key="2">
    <source>
        <dbReference type="PROSITE-ProRule" id="PRU01282"/>
    </source>
</evidence>
<dbReference type="SUPFAM" id="SSF52833">
    <property type="entry name" value="Thioredoxin-like"/>
    <property type="match status" value="1"/>
</dbReference>
<evidence type="ECO:0000256" key="1">
    <source>
        <dbReference type="ARBA" id="ARBA00007198"/>
    </source>
</evidence>
<evidence type="ECO:0000313" key="4">
    <source>
        <dbReference type="Proteomes" id="UP001595533"/>
    </source>
</evidence>
<dbReference type="Gene3D" id="3.40.30.10">
    <property type="entry name" value="Glutaredoxin"/>
    <property type="match status" value="1"/>
</dbReference>
<proteinExistence type="inferred from homology"/>
<gene>
    <name evidence="3" type="ORF">ACFODZ_09425</name>
</gene>
<keyword evidence="4" id="KW-1185">Reference proteome</keyword>
<dbReference type="Proteomes" id="UP001595533">
    <property type="component" value="Unassembled WGS sequence"/>
</dbReference>
<dbReference type="InterPro" id="IPR036249">
    <property type="entry name" value="Thioredoxin-like_sf"/>
</dbReference>
<sequence length="99" mass="10962">MQLLNDHGADMQIIKYLENPPSVTTLAELVQALDLPLRSILRTGEAEYREAGLADLKLSDSELLELMHQHPRVLERPIVSNGNQAVIGRPPENVLALLS</sequence>
<dbReference type="RefSeq" id="WP_408606449.1">
    <property type="nucleotide sequence ID" value="NZ_MVBD01000004.1"/>
</dbReference>
<reference evidence="4" key="1">
    <citation type="journal article" date="2019" name="Int. J. Syst. Evol. Microbiol.">
        <title>The Global Catalogue of Microorganisms (GCM) 10K type strain sequencing project: providing services to taxonomists for standard genome sequencing and annotation.</title>
        <authorList>
            <consortium name="The Broad Institute Genomics Platform"/>
            <consortium name="The Broad Institute Genome Sequencing Center for Infectious Disease"/>
            <person name="Wu L."/>
            <person name="Ma J."/>
        </authorList>
    </citation>
    <scope>NUCLEOTIDE SEQUENCE [LARGE SCALE GENOMIC DNA]</scope>
    <source>
        <strain evidence="4">KCTC 42953</strain>
    </source>
</reference>
<dbReference type="InterPro" id="IPR006660">
    <property type="entry name" value="Arsenate_reductase-like"/>
</dbReference>
<name>A0ABV7J8M1_9GAMM</name>
<dbReference type="PANTHER" id="PTHR30041:SF4">
    <property type="entry name" value="ARSENATE REDUCTASE"/>
    <property type="match status" value="1"/>
</dbReference>
<accession>A0ABV7J8M1</accession>
<dbReference type="Pfam" id="PF03960">
    <property type="entry name" value="ArsC"/>
    <property type="match status" value="1"/>
</dbReference>
<organism evidence="3 4">
    <name type="scientific">Marinicella sediminis</name>
    <dbReference type="NCBI Taxonomy" id="1792834"/>
    <lineage>
        <taxon>Bacteria</taxon>
        <taxon>Pseudomonadati</taxon>
        <taxon>Pseudomonadota</taxon>
        <taxon>Gammaproteobacteria</taxon>
        <taxon>Lysobacterales</taxon>
        <taxon>Marinicellaceae</taxon>
        <taxon>Marinicella</taxon>
    </lineage>
</organism>
<dbReference type="EMBL" id="JBHRTS010000004">
    <property type="protein sequence ID" value="MFC3194460.1"/>
    <property type="molecule type" value="Genomic_DNA"/>
</dbReference>
<evidence type="ECO:0000313" key="3">
    <source>
        <dbReference type="EMBL" id="MFC3194460.1"/>
    </source>
</evidence>